<dbReference type="AlphaFoldDB" id="A0AAD1ZGC6"/>
<keyword evidence="2" id="KW-1185">Reference proteome</keyword>
<evidence type="ECO:0000313" key="1">
    <source>
        <dbReference type="EMBL" id="CAI9769292.1"/>
    </source>
</evidence>
<accession>A0AAD1ZGC6</accession>
<dbReference type="EMBL" id="OU503045">
    <property type="protein sequence ID" value="CAI9769292.1"/>
    <property type="molecule type" value="Genomic_DNA"/>
</dbReference>
<protein>
    <submittedName>
        <fullName evidence="1">Uncharacterized protein</fullName>
    </submittedName>
</protein>
<reference evidence="1" key="1">
    <citation type="submission" date="2023-05" db="EMBL/GenBank/DDBJ databases">
        <authorList>
            <person name="Huff M."/>
        </authorList>
    </citation>
    <scope>NUCLEOTIDE SEQUENCE</scope>
</reference>
<name>A0AAD1ZGC6_9LAMI</name>
<organism evidence="1 2">
    <name type="scientific">Fraxinus pennsylvanica</name>
    <dbReference type="NCBI Taxonomy" id="56036"/>
    <lineage>
        <taxon>Eukaryota</taxon>
        <taxon>Viridiplantae</taxon>
        <taxon>Streptophyta</taxon>
        <taxon>Embryophyta</taxon>
        <taxon>Tracheophyta</taxon>
        <taxon>Spermatophyta</taxon>
        <taxon>Magnoliopsida</taxon>
        <taxon>eudicotyledons</taxon>
        <taxon>Gunneridae</taxon>
        <taxon>Pentapetalae</taxon>
        <taxon>asterids</taxon>
        <taxon>lamiids</taxon>
        <taxon>Lamiales</taxon>
        <taxon>Oleaceae</taxon>
        <taxon>Oleeae</taxon>
        <taxon>Fraxinus</taxon>
    </lineage>
</organism>
<sequence>MGTTTRTTVFFVIDGPTSATVLLGRDSIHESRYIPSSLHQCLIFWNDKGEAEMVQADHRPFIVEANSVESVRVGAEYGPEINKVDCLEEEVLTRNLDDKVIGITKPRHAQAQYPLVRVNISDEGEDRPTFVN</sequence>
<dbReference type="Proteomes" id="UP000834106">
    <property type="component" value="Chromosome 10"/>
</dbReference>
<gene>
    <name evidence="1" type="ORF">FPE_LOCUS16998</name>
</gene>
<proteinExistence type="predicted"/>
<evidence type="ECO:0000313" key="2">
    <source>
        <dbReference type="Proteomes" id="UP000834106"/>
    </source>
</evidence>